<evidence type="ECO:0000313" key="2">
    <source>
        <dbReference type="Proteomes" id="UP000799755"/>
    </source>
</evidence>
<proteinExistence type="predicted"/>
<organism evidence="1 2">
    <name type="scientific">Lindgomyces ingoldianus</name>
    <dbReference type="NCBI Taxonomy" id="673940"/>
    <lineage>
        <taxon>Eukaryota</taxon>
        <taxon>Fungi</taxon>
        <taxon>Dikarya</taxon>
        <taxon>Ascomycota</taxon>
        <taxon>Pezizomycotina</taxon>
        <taxon>Dothideomycetes</taxon>
        <taxon>Pleosporomycetidae</taxon>
        <taxon>Pleosporales</taxon>
        <taxon>Lindgomycetaceae</taxon>
        <taxon>Lindgomyces</taxon>
    </lineage>
</organism>
<sequence>MCKIQDRKAMMAPGPVRLEVELRSPLIGDEPHTALTGVFLSCTSAAPQYFPNRLRQAPSQSVHDAHPKPTLLPGTIFAPLTVQKNSDARTIPHQIRISSEVGGGARSSEENTEWRQELRRMVMPPSPACFSNKVCSYDLRMVFSGIAHVTSTCRTMINTVRNSPVETRPMVSQCSAPWQRASSVLHSTTAAAHAPWPFIMEKQPLPFLLVPINGSWISRQRLSMTDRCHIPRLRPREMRAARRSSVGIGTHAPSAARTRPIRPSPLSKILEPCLILSEAVTSRNVCRLFQHALSFEVLLTLFRRPLSNNLKQPLMMDHDHHPLAEACRVCSRWSDIFRSSERFAQISFLYLATSFIFSIFVILSNRDIFLLQPHPIPPLCGGVQRIEKFRFYFEVLCIATRGGVSSKIAERRLPLESVGRDGCHITMAQDEIVDELRSGNARYFVEEVCKKKRSKQQPGGLLLGGTCDTSLKGLFSPPFQTPRCPQVYHSTTVSKIKALSHKCFTPGLACAPRNNSMRTGSASHPSLGAETHFHLPTKIPKPSVKILPSCPSLPSERSTYNASLKATRCSSYSFRLHFRDTSAGKQFRRHKYRAKRFGRPMYASNNLLRGIVMRLTMPKRCTWAAPNLGDIGAAVTMEAPFACLAVVRVRVGVLLEPVAGRLEKMIRFLLNTGRYFKEVLAMENLEVEAWFERGIALQNKLSAYWRLQQREWWENTTTYSSLFMRRTLVVVRNLIGQSQTASIHIAFISCSSHPKSPKNLSEQSFKLLLLAILGFRSLCSTVQFLVRFWIPPLKDGNIKFSLSTNPNTDTYSTLSTAPLFNSPYQSLSQETTRRGEHTIMPHTPSFLRPTISKSTTTWTCIGATEPLTNSMSIGNRSLLSFSKQQLIAFLASASHSDAQRWLDHRTNPTSDTGFLSRKRVGSHTHAHASLTIQTSICSAQLWRFLSASTRPASSHPINNMILKALAVPIHFDINPYHLFTSISPSITSTAHISATYIFPRPHQTSTNLKMRLTAPLLLLLPALTTALPKTLHDTNVQSLPGTTDPTPSPNENTNPFDDVSLATTTNTDKRKCGNCKSLSFCTFSQLPFSPTLRELWHSLLGQKEWSGEAIRRMLFSTF</sequence>
<name>A0ACB6QGX8_9PLEO</name>
<gene>
    <name evidence="1" type="ORF">BDR25DRAFT_359614</name>
</gene>
<protein>
    <submittedName>
        <fullName evidence="1">Uncharacterized protein</fullName>
    </submittedName>
</protein>
<evidence type="ECO:0000313" key="1">
    <source>
        <dbReference type="EMBL" id="KAF2466249.1"/>
    </source>
</evidence>
<comment type="caution">
    <text evidence="1">The sequence shown here is derived from an EMBL/GenBank/DDBJ whole genome shotgun (WGS) entry which is preliminary data.</text>
</comment>
<dbReference type="Proteomes" id="UP000799755">
    <property type="component" value="Unassembled WGS sequence"/>
</dbReference>
<keyword evidence="2" id="KW-1185">Reference proteome</keyword>
<reference evidence="1" key="1">
    <citation type="journal article" date="2020" name="Stud. Mycol.">
        <title>101 Dothideomycetes genomes: a test case for predicting lifestyles and emergence of pathogens.</title>
        <authorList>
            <person name="Haridas S."/>
            <person name="Albert R."/>
            <person name="Binder M."/>
            <person name="Bloem J."/>
            <person name="Labutti K."/>
            <person name="Salamov A."/>
            <person name="Andreopoulos B."/>
            <person name="Baker S."/>
            <person name="Barry K."/>
            <person name="Bills G."/>
            <person name="Bluhm B."/>
            <person name="Cannon C."/>
            <person name="Castanera R."/>
            <person name="Culley D."/>
            <person name="Daum C."/>
            <person name="Ezra D."/>
            <person name="Gonzalez J."/>
            <person name="Henrissat B."/>
            <person name="Kuo A."/>
            <person name="Liang C."/>
            <person name="Lipzen A."/>
            <person name="Lutzoni F."/>
            <person name="Magnuson J."/>
            <person name="Mondo S."/>
            <person name="Nolan M."/>
            <person name="Ohm R."/>
            <person name="Pangilinan J."/>
            <person name="Park H.-J."/>
            <person name="Ramirez L."/>
            <person name="Alfaro M."/>
            <person name="Sun H."/>
            <person name="Tritt A."/>
            <person name="Yoshinaga Y."/>
            <person name="Zwiers L.-H."/>
            <person name="Turgeon B."/>
            <person name="Goodwin S."/>
            <person name="Spatafora J."/>
            <person name="Crous P."/>
            <person name="Grigoriev I."/>
        </authorList>
    </citation>
    <scope>NUCLEOTIDE SEQUENCE</scope>
    <source>
        <strain evidence="1">ATCC 200398</strain>
    </source>
</reference>
<dbReference type="EMBL" id="MU003525">
    <property type="protein sequence ID" value="KAF2466249.1"/>
    <property type="molecule type" value="Genomic_DNA"/>
</dbReference>
<accession>A0ACB6QGX8</accession>